<dbReference type="OrthoDB" id="4265922at2759"/>
<proteinExistence type="predicted"/>
<dbReference type="AlphaFoldDB" id="A0A9W9VZY3"/>
<feature type="chain" id="PRO_5040885973" evidence="2">
    <location>
        <begin position="20"/>
        <end position="115"/>
    </location>
</feature>
<reference evidence="3" key="1">
    <citation type="submission" date="2022-12" db="EMBL/GenBank/DDBJ databases">
        <authorList>
            <person name="Petersen C."/>
        </authorList>
    </citation>
    <scope>NUCLEOTIDE SEQUENCE</scope>
    <source>
        <strain evidence="3">IBT 29677</strain>
    </source>
</reference>
<feature type="signal peptide" evidence="2">
    <location>
        <begin position="1"/>
        <end position="19"/>
    </location>
</feature>
<dbReference type="RefSeq" id="XP_056488122.1">
    <property type="nucleotide sequence ID" value="XM_056632571.1"/>
</dbReference>
<comment type="caution">
    <text evidence="3">The sequence shown here is derived from an EMBL/GenBank/DDBJ whole genome shotgun (WGS) entry which is preliminary data.</text>
</comment>
<name>A0A9W9VZY3_9EURO</name>
<dbReference type="GeneID" id="81371551"/>
<evidence type="ECO:0000256" key="2">
    <source>
        <dbReference type="SAM" id="SignalP"/>
    </source>
</evidence>
<accession>A0A9W9VZY3</accession>
<keyword evidence="4" id="KW-1185">Reference proteome</keyword>
<sequence length="115" mass="12987">MQFFKPFLLGFLCVVEITAAPVSKHDMLMNCMNKELDNLNNEYQLSPDNMGKLKRVMDKKIMQLSFDKPMETEHRKRPGAASMARKAMPGVPPETIDKIMGSLAKSSMHCANVLQ</sequence>
<gene>
    <name evidence="3" type="ORF">N7509_007934</name>
</gene>
<keyword evidence="2" id="KW-0732">Signal</keyword>
<dbReference type="EMBL" id="JAPZBU010000008">
    <property type="protein sequence ID" value="KAJ5392444.1"/>
    <property type="molecule type" value="Genomic_DNA"/>
</dbReference>
<feature type="region of interest" description="Disordered" evidence="1">
    <location>
        <begin position="68"/>
        <end position="92"/>
    </location>
</feature>
<evidence type="ECO:0000313" key="3">
    <source>
        <dbReference type="EMBL" id="KAJ5392444.1"/>
    </source>
</evidence>
<evidence type="ECO:0000256" key="1">
    <source>
        <dbReference type="SAM" id="MobiDB-lite"/>
    </source>
</evidence>
<organism evidence="3 4">
    <name type="scientific">Penicillium cosmopolitanum</name>
    <dbReference type="NCBI Taxonomy" id="1131564"/>
    <lineage>
        <taxon>Eukaryota</taxon>
        <taxon>Fungi</taxon>
        <taxon>Dikarya</taxon>
        <taxon>Ascomycota</taxon>
        <taxon>Pezizomycotina</taxon>
        <taxon>Eurotiomycetes</taxon>
        <taxon>Eurotiomycetidae</taxon>
        <taxon>Eurotiales</taxon>
        <taxon>Aspergillaceae</taxon>
        <taxon>Penicillium</taxon>
    </lineage>
</organism>
<dbReference type="Proteomes" id="UP001147747">
    <property type="component" value="Unassembled WGS sequence"/>
</dbReference>
<protein>
    <submittedName>
        <fullName evidence="3">Uncharacterized protein</fullName>
    </submittedName>
</protein>
<evidence type="ECO:0000313" key="4">
    <source>
        <dbReference type="Proteomes" id="UP001147747"/>
    </source>
</evidence>
<reference evidence="3" key="2">
    <citation type="journal article" date="2023" name="IMA Fungus">
        <title>Comparative genomic study of the Penicillium genus elucidates a diverse pangenome and 15 lateral gene transfer events.</title>
        <authorList>
            <person name="Petersen C."/>
            <person name="Sorensen T."/>
            <person name="Nielsen M.R."/>
            <person name="Sondergaard T.E."/>
            <person name="Sorensen J.L."/>
            <person name="Fitzpatrick D.A."/>
            <person name="Frisvad J.C."/>
            <person name="Nielsen K.L."/>
        </authorList>
    </citation>
    <scope>NUCLEOTIDE SEQUENCE</scope>
    <source>
        <strain evidence="3">IBT 29677</strain>
    </source>
</reference>